<accession>A0A7X0DMM4</accession>
<dbReference type="CDD" id="cd05304">
    <property type="entry name" value="Rubrum_tdh"/>
    <property type="match status" value="1"/>
</dbReference>
<proteinExistence type="inferred from homology"/>
<dbReference type="GO" id="GO:0016491">
    <property type="term" value="F:oxidoreductase activity"/>
    <property type="evidence" value="ECO:0007669"/>
    <property type="project" value="UniProtKB-KW"/>
</dbReference>
<evidence type="ECO:0000256" key="2">
    <source>
        <dbReference type="ARBA" id="ARBA00005689"/>
    </source>
</evidence>
<dbReference type="InterPro" id="IPR036291">
    <property type="entry name" value="NAD(P)-bd_dom_sf"/>
</dbReference>
<comment type="subunit">
    <text evidence="9">Heterotrimer of two alpha chains and a beta (PntB) chain; in Rhodospirillum, the alpha chain is made of two subunits (PntAA and PntAB) and forms a dimer.</text>
</comment>
<feature type="domain" description="Alanine dehydrogenase/pyridine nucleotide transhydrogenase N-terminal" evidence="16">
    <location>
        <begin position="4"/>
        <end position="143"/>
    </location>
</feature>
<reference evidence="17 18" key="1">
    <citation type="submission" date="2020-08" db="EMBL/GenBank/DDBJ databases">
        <title>Genomic Encyclopedia of Type Strains, Phase IV (KMG-IV): sequencing the most valuable type-strain genomes for metagenomic binning, comparative biology and taxonomic classification.</title>
        <authorList>
            <person name="Goeker M."/>
        </authorList>
    </citation>
    <scope>NUCLEOTIDE SEQUENCE [LARGE SCALE GENOMIC DNA]</scope>
    <source>
        <strain evidence="17 18">DSM 11590</strain>
    </source>
</reference>
<dbReference type="Proteomes" id="UP000544872">
    <property type="component" value="Unassembled WGS sequence"/>
</dbReference>
<evidence type="ECO:0000256" key="11">
    <source>
        <dbReference type="ARBA" id="ARBA00076996"/>
    </source>
</evidence>
<dbReference type="EC" id="7.1.1.1" evidence="3"/>
<dbReference type="PANTHER" id="PTHR10160">
    <property type="entry name" value="NAD(P) TRANSHYDROGENASE"/>
    <property type="match status" value="1"/>
</dbReference>
<organism evidence="17 18">
    <name type="scientific">Novispirillum itersonii</name>
    <name type="common">Aquaspirillum itersonii</name>
    <dbReference type="NCBI Taxonomy" id="189"/>
    <lineage>
        <taxon>Bacteria</taxon>
        <taxon>Pseudomonadati</taxon>
        <taxon>Pseudomonadota</taxon>
        <taxon>Alphaproteobacteria</taxon>
        <taxon>Rhodospirillales</taxon>
        <taxon>Novispirillaceae</taxon>
        <taxon>Novispirillum</taxon>
    </lineage>
</organism>
<dbReference type="PROSITE" id="PS00836">
    <property type="entry name" value="ALADH_PNT_1"/>
    <property type="match status" value="1"/>
</dbReference>
<dbReference type="FunFam" id="3.40.50.720:FF:000188">
    <property type="entry name" value="NAD(P) transhydrogenase alpha subunit 1"/>
    <property type="match status" value="1"/>
</dbReference>
<evidence type="ECO:0000313" key="18">
    <source>
        <dbReference type="Proteomes" id="UP000544872"/>
    </source>
</evidence>
<protein>
    <recommendedName>
        <fullName evidence="10">NAD(P) transhydrogenase subunit alpha part 1</fullName>
        <ecNumber evidence="3">7.1.1.1</ecNumber>
    </recommendedName>
    <alternativeName>
        <fullName evidence="14">Nicotinamide nucleotide transhydrogenase subunit alpha 1</fullName>
    </alternativeName>
    <alternativeName>
        <fullName evidence="12">Proton-translocating transhydrogenase component 1</fullName>
    </alternativeName>
    <alternativeName>
        <fullName evidence="11">Pyridine nucleotide transhydrogenase subunit alpha 1</fullName>
    </alternativeName>
    <alternativeName>
        <fullName evidence="13">dI</fullName>
    </alternativeName>
</protein>
<evidence type="ECO:0000256" key="6">
    <source>
        <dbReference type="ARBA" id="ARBA00022967"/>
    </source>
</evidence>
<dbReference type="GO" id="GO:0006740">
    <property type="term" value="P:NADPH regeneration"/>
    <property type="evidence" value="ECO:0007669"/>
    <property type="project" value="TreeGrafter"/>
</dbReference>
<dbReference type="PROSITE" id="PS00837">
    <property type="entry name" value="ALADH_PNT_2"/>
    <property type="match status" value="1"/>
</dbReference>
<dbReference type="InterPro" id="IPR008143">
    <property type="entry name" value="Ala_DH/PNT_CS2"/>
</dbReference>
<dbReference type="PANTHER" id="PTHR10160:SF19">
    <property type="entry name" value="PROTON-TRANSLOCATING NAD(P)(+) TRANSHYDROGENASE"/>
    <property type="match status" value="1"/>
</dbReference>
<dbReference type="NCBIfam" id="NF006942">
    <property type="entry name" value="PRK09424.1"/>
    <property type="match status" value="1"/>
</dbReference>
<dbReference type="Pfam" id="PF01262">
    <property type="entry name" value="AlaDh_PNT_C"/>
    <property type="match status" value="1"/>
</dbReference>
<evidence type="ECO:0000256" key="4">
    <source>
        <dbReference type="ARBA" id="ARBA00022741"/>
    </source>
</evidence>
<dbReference type="Gene3D" id="3.40.50.720">
    <property type="entry name" value="NAD(P)-binding Rossmann-like Domain"/>
    <property type="match status" value="2"/>
</dbReference>
<evidence type="ECO:0000259" key="16">
    <source>
        <dbReference type="SMART" id="SM01003"/>
    </source>
</evidence>
<name>A0A7X0DMM4_NOVIT</name>
<feature type="domain" description="Alanine dehydrogenase/pyridine nucleotide transhydrogenase NAD(H)-binding" evidence="15">
    <location>
        <begin position="152"/>
        <end position="318"/>
    </location>
</feature>
<dbReference type="EMBL" id="JACIIX010000006">
    <property type="protein sequence ID" value="MBB6210439.1"/>
    <property type="molecule type" value="Genomic_DNA"/>
</dbReference>
<keyword evidence="6" id="KW-1278">Translocase</keyword>
<keyword evidence="5" id="KW-0521">NADP</keyword>
<dbReference type="SMART" id="SM01003">
    <property type="entry name" value="AlaDh_PNT_N"/>
    <property type="match status" value="1"/>
</dbReference>
<dbReference type="InterPro" id="IPR008142">
    <property type="entry name" value="AlaDH/PNT_CS1"/>
</dbReference>
<evidence type="ECO:0000256" key="1">
    <source>
        <dbReference type="ARBA" id="ARBA00003943"/>
    </source>
</evidence>
<dbReference type="InterPro" id="IPR007698">
    <property type="entry name" value="AlaDH/PNT_NAD(H)-bd"/>
</dbReference>
<evidence type="ECO:0000256" key="7">
    <source>
        <dbReference type="ARBA" id="ARBA00023027"/>
    </source>
</evidence>
<evidence type="ECO:0000256" key="10">
    <source>
        <dbReference type="ARBA" id="ARBA00071353"/>
    </source>
</evidence>
<sequence length="386" mass="40434">MKIAIPKERRAGELRVAASPETVKKLIGLGYSVVIEAGAGEGSSFPDAQFAEAGATVAADAAALSDADIILKVRRPLTAEEGTDETASYKEGAVLFCQLDALTQPGVVKALEARKVTSFAMELMPRITRAQSMDILSSQNNLAGYRAVIDGAAEFGRAFPMMMTAAGTVAPARVLVFGAGVAGLQAVATAKRLGAVVHATDVRPATKEQVESLGGKFVVVDEAMEKEAETAGGYAKEMPPEYFVKQKQVVGEFLKKADIAITTALIPGRKAPTLITEEQVKTMKPGSVIIDLAAEQGGNCECTVPGEVVIRHGVKVVGHTNVASRLPGDSSALFSRNLFNFVQLLTDKGDKTLKINWDDDLVKGTCVTRDGAVVHPALAATPAAAG</sequence>
<comment type="catalytic activity">
    <reaction evidence="8">
        <text>NAD(+) + NADPH + H(+)(in) = NADH + NADP(+) + H(+)(out)</text>
        <dbReference type="Rhea" id="RHEA:47992"/>
        <dbReference type="ChEBI" id="CHEBI:15378"/>
        <dbReference type="ChEBI" id="CHEBI:57540"/>
        <dbReference type="ChEBI" id="CHEBI:57783"/>
        <dbReference type="ChEBI" id="CHEBI:57945"/>
        <dbReference type="ChEBI" id="CHEBI:58349"/>
        <dbReference type="EC" id="7.1.1.1"/>
    </reaction>
</comment>
<comment type="function">
    <text evidence="1">The transhydrogenation between NADH and NADP is coupled to respiration and ATP hydrolysis and functions as a proton pump across the membrane.</text>
</comment>
<keyword evidence="7" id="KW-0520">NAD</keyword>
<evidence type="ECO:0000256" key="13">
    <source>
        <dbReference type="ARBA" id="ARBA00081682"/>
    </source>
</evidence>
<keyword evidence="18" id="KW-1185">Reference proteome</keyword>
<gene>
    <name evidence="17" type="ORF">FHS48_001855</name>
</gene>
<dbReference type="Pfam" id="PF05222">
    <property type="entry name" value="AlaDh_PNT_N"/>
    <property type="match status" value="1"/>
</dbReference>
<keyword evidence="4" id="KW-0547">Nucleotide-binding</keyword>
<evidence type="ECO:0000256" key="12">
    <source>
        <dbReference type="ARBA" id="ARBA00077863"/>
    </source>
</evidence>
<evidence type="ECO:0000256" key="9">
    <source>
        <dbReference type="ARBA" id="ARBA00063359"/>
    </source>
</evidence>
<dbReference type="SMART" id="SM01002">
    <property type="entry name" value="AlaDh_PNT_C"/>
    <property type="match status" value="1"/>
</dbReference>
<dbReference type="InterPro" id="IPR007886">
    <property type="entry name" value="AlaDH/PNT_N"/>
</dbReference>
<evidence type="ECO:0000313" key="17">
    <source>
        <dbReference type="EMBL" id="MBB6210439.1"/>
    </source>
</evidence>
<dbReference type="RefSeq" id="WP_184263280.1">
    <property type="nucleotide sequence ID" value="NZ_JACIIX010000006.1"/>
</dbReference>
<dbReference type="SUPFAM" id="SSF52283">
    <property type="entry name" value="Formate/glycerate dehydrogenase catalytic domain-like"/>
    <property type="match status" value="1"/>
</dbReference>
<evidence type="ECO:0000259" key="15">
    <source>
        <dbReference type="SMART" id="SM01002"/>
    </source>
</evidence>
<comment type="caution">
    <text evidence="17">The sequence shown here is derived from an EMBL/GenBank/DDBJ whole genome shotgun (WGS) entry which is preliminary data.</text>
</comment>
<dbReference type="SUPFAM" id="SSF51735">
    <property type="entry name" value="NAD(P)-binding Rossmann-fold domains"/>
    <property type="match status" value="1"/>
</dbReference>
<evidence type="ECO:0000256" key="14">
    <source>
        <dbReference type="ARBA" id="ARBA00084087"/>
    </source>
</evidence>
<evidence type="ECO:0000256" key="5">
    <source>
        <dbReference type="ARBA" id="ARBA00022857"/>
    </source>
</evidence>
<dbReference type="GO" id="GO:0005886">
    <property type="term" value="C:plasma membrane"/>
    <property type="evidence" value="ECO:0007669"/>
    <property type="project" value="TreeGrafter"/>
</dbReference>
<dbReference type="GO" id="GO:0008750">
    <property type="term" value="F:proton-translocating NAD(P)+ transhydrogenase activity"/>
    <property type="evidence" value="ECO:0007669"/>
    <property type="project" value="UniProtKB-EC"/>
</dbReference>
<evidence type="ECO:0000256" key="3">
    <source>
        <dbReference type="ARBA" id="ARBA00012943"/>
    </source>
</evidence>
<dbReference type="GO" id="GO:0050661">
    <property type="term" value="F:NADP binding"/>
    <property type="evidence" value="ECO:0007669"/>
    <property type="project" value="TreeGrafter"/>
</dbReference>
<dbReference type="AlphaFoldDB" id="A0A7X0DMM4"/>
<keyword evidence="17" id="KW-0560">Oxidoreductase</keyword>
<comment type="similarity">
    <text evidence="2">Belongs to the AlaDH/PNT family.</text>
</comment>
<evidence type="ECO:0000256" key="8">
    <source>
        <dbReference type="ARBA" id="ARBA00048202"/>
    </source>
</evidence>